<dbReference type="EMBL" id="ACKP02000027">
    <property type="protein sequence ID" value="EEX77129.1"/>
    <property type="molecule type" value="Genomic_DNA"/>
</dbReference>
<dbReference type="GO" id="GO:0008047">
    <property type="term" value="F:enzyme activator activity"/>
    <property type="evidence" value="ECO:0007669"/>
    <property type="project" value="InterPro"/>
</dbReference>
<dbReference type="GO" id="GO:0046872">
    <property type="term" value="F:metal ion binding"/>
    <property type="evidence" value="ECO:0007669"/>
    <property type="project" value="UniProtKB-KW"/>
</dbReference>
<dbReference type="Proteomes" id="UP000011124">
    <property type="component" value="Chromosome"/>
</dbReference>
<keyword evidence="10" id="KW-1185">Reference proteome</keyword>
<dbReference type="NCBIfam" id="TIGR00072">
    <property type="entry name" value="hydrog_prot"/>
    <property type="match status" value="1"/>
</dbReference>
<evidence type="ECO:0000256" key="2">
    <source>
        <dbReference type="ARBA" id="ARBA00022596"/>
    </source>
</evidence>
<evidence type="ECO:0000313" key="7">
    <source>
        <dbReference type="EMBL" id="AEB99100.1"/>
    </source>
</evidence>
<accession>C9LVG6</accession>
<dbReference type="Gene3D" id="3.40.50.1450">
    <property type="entry name" value="HybD-like"/>
    <property type="match status" value="1"/>
</dbReference>
<dbReference type="Pfam" id="PF01750">
    <property type="entry name" value="HycI"/>
    <property type="match status" value="1"/>
</dbReference>
<name>C9LVG6_SELS3</name>
<dbReference type="PANTHER" id="PTHR30302:SF1">
    <property type="entry name" value="HYDROGENASE 2 MATURATION PROTEASE"/>
    <property type="match status" value="1"/>
</dbReference>
<evidence type="ECO:0000256" key="1">
    <source>
        <dbReference type="ARBA" id="ARBA00006814"/>
    </source>
</evidence>
<dbReference type="PRINTS" id="PR00446">
    <property type="entry name" value="HYDRGNUPTAKE"/>
</dbReference>
<evidence type="ECO:0000313" key="8">
    <source>
        <dbReference type="EMBL" id="EEX77129.1"/>
    </source>
</evidence>
<dbReference type="SUPFAM" id="SSF53163">
    <property type="entry name" value="HybD-like"/>
    <property type="match status" value="1"/>
</dbReference>
<dbReference type="HOGENOM" id="CLU_099037_0_1_9"/>
<keyword evidence="4" id="KW-0479">Metal-binding</keyword>
<evidence type="ECO:0000256" key="4">
    <source>
        <dbReference type="ARBA" id="ARBA00022723"/>
    </source>
</evidence>
<keyword evidence="3 7" id="KW-0645">Protease</keyword>
<keyword evidence="6" id="KW-0378">Hydrolase</keyword>
<dbReference type="OrthoDB" id="9794619at2"/>
<dbReference type="GO" id="GO:0016485">
    <property type="term" value="P:protein processing"/>
    <property type="evidence" value="ECO:0007669"/>
    <property type="project" value="TreeGrafter"/>
</dbReference>
<evidence type="ECO:0000256" key="3">
    <source>
        <dbReference type="ARBA" id="ARBA00022670"/>
    </source>
</evidence>
<keyword evidence="5" id="KW-0064">Aspartyl protease</keyword>
<reference evidence="8 9" key="1">
    <citation type="submission" date="2009-09" db="EMBL/GenBank/DDBJ databases">
        <authorList>
            <person name="Weinstock G."/>
            <person name="Sodergren E."/>
            <person name="Clifton S."/>
            <person name="Fulton L."/>
            <person name="Fulton B."/>
            <person name="Courtney L."/>
            <person name="Fronick C."/>
            <person name="Harrison M."/>
            <person name="Strong C."/>
            <person name="Farmer C."/>
            <person name="Delahaunty K."/>
            <person name="Markovic C."/>
            <person name="Hall O."/>
            <person name="Minx P."/>
            <person name="Tomlinson C."/>
            <person name="Mitreva M."/>
            <person name="Nelson J."/>
            <person name="Hou S."/>
            <person name="Wollam A."/>
            <person name="Pepin K.H."/>
            <person name="Johnson M."/>
            <person name="Bhonagiri V."/>
            <person name="Nash W.E."/>
            <person name="Warren W."/>
            <person name="Chinwalla A."/>
            <person name="Mardis E.R."/>
            <person name="Wilson R.K."/>
        </authorList>
    </citation>
    <scope>NUCLEOTIDE SEQUENCE [LARGE SCALE GENOMIC DNA]</scope>
    <source>
        <strain evidence="8">ATCC 35185</strain>
        <strain evidence="9">ATCC 35185 / DSM 20758 / VPI D19B-28</strain>
    </source>
</reference>
<evidence type="ECO:0000256" key="5">
    <source>
        <dbReference type="ARBA" id="ARBA00022750"/>
    </source>
</evidence>
<dbReference type="FunFam" id="3.40.50.1450:FF:000002">
    <property type="entry name" value="Hydrogenase 1 maturation protease"/>
    <property type="match status" value="1"/>
</dbReference>
<dbReference type="CDD" id="cd06062">
    <property type="entry name" value="H2MP_MemB-H2up"/>
    <property type="match status" value="1"/>
</dbReference>
<reference evidence="7 10" key="2">
    <citation type="submission" date="2011-04" db="EMBL/GenBank/DDBJ databases">
        <title>The complete genome of Selenomonas sputigena DSM 20758.</title>
        <authorList>
            <consortium name="US DOE Joint Genome Institute (JGI-PGF)"/>
            <person name="Lucas S."/>
            <person name="Copeland A."/>
            <person name="Lapidus A."/>
            <person name="Bruce D."/>
            <person name="Goodwin L."/>
            <person name="Pitluck S."/>
            <person name="Peters L."/>
            <person name="Kyrpides N."/>
            <person name="Mavromatis K."/>
            <person name="Ivanova N."/>
            <person name="Ovchinnikova G."/>
            <person name="Teshima H."/>
            <person name="Detter J.C."/>
            <person name="Tapia R."/>
            <person name="Han C."/>
            <person name="Land M."/>
            <person name="Hauser L."/>
            <person name="Markowitz V."/>
            <person name="Cheng J.-F."/>
            <person name="Hugenholtz P."/>
            <person name="Woyke T."/>
            <person name="Wu D."/>
            <person name="Gronow S."/>
            <person name="Wellnitz S."/>
            <person name="Schneider S."/>
            <person name="Klenk H.-P."/>
            <person name="Eisen J.A."/>
        </authorList>
    </citation>
    <scope>NUCLEOTIDE SEQUENCE [LARGE SCALE GENOMIC DNA]</scope>
    <source>
        <strain evidence="7">ATCC 35185</strain>
        <strain evidence="10">ATCC 35185 / DSM 20758 / VPI D19B-28</strain>
    </source>
</reference>
<dbReference type="RefSeq" id="WP_006192757.1">
    <property type="nucleotide sequence ID" value="NC_015437.1"/>
</dbReference>
<dbReference type="GO" id="GO:0004190">
    <property type="term" value="F:aspartic-type endopeptidase activity"/>
    <property type="evidence" value="ECO:0007669"/>
    <property type="project" value="UniProtKB-KW"/>
</dbReference>
<comment type="similarity">
    <text evidence="1">Belongs to the peptidase A31 family.</text>
</comment>
<evidence type="ECO:0000313" key="9">
    <source>
        <dbReference type="Proteomes" id="UP000003505"/>
    </source>
</evidence>
<evidence type="ECO:0000256" key="6">
    <source>
        <dbReference type="ARBA" id="ARBA00022801"/>
    </source>
</evidence>
<organism evidence="8 9">
    <name type="scientific">Selenomonas sputigena (strain ATCC 35185 / DSM 20758 / CCUG 44933 / VPI D19B-28)</name>
    <dbReference type="NCBI Taxonomy" id="546271"/>
    <lineage>
        <taxon>Bacteria</taxon>
        <taxon>Bacillati</taxon>
        <taxon>Bacillota</taxon>
        <taxon>Negativicutes</taxon>
        <taxon>Selenomonadales</taxon>
        <taxon>Selenomonadaceae</taxon>
        <taxon>Selenomonas</taxon>
    </lineage>
</organism>
<dbReference type="InterPro" id="IPR000671">
    <property type="entry name" value="Peptidase_A31"/>
</dbReference>
<dbReference type="eggNOG" id="COG0680">
    <property type="taxonomic scope" value="Bacteria"/>
</dbReference>
<dbReference type="STRING" id="546271.Selsp_0121"/>
<evidence type="ECO:0000313" key="10">
    <source>
        <dbReference type="Proteomes" id="UP000011124"/>
    </source>
</evidence>
<sequence>MSEAFLGVSPEEIERARKELEATPAVTVLGIGNVILQDEGFGVRAAELLREKYDFPPAVQIIDGGTLGAELLGVITGTEHLLVLDSVNGGKEAGTLFHFENEGISAHFQDKLSVHEVGIQDVLATLSVTGRAIPDVVVLGAQPYAVGAGVALSPQMEALLPEIERRAIDVLSRWGVEVRAKDASREVAFTRVAEAKHEKAGASRGFVAEDEADAPLDVPMKQAGEAMRTARQTLPHELLTKGGEG</sequence>
<dbReference type="AlphaFoldDB" id="C9LVG6"/>
<gene>
    <name evidence="7" type="ordered locus">Selsp_0121</name>
    <name evidence="8" type="ORF">SELSPUOL_01460</name>
</gene>
<keyword evidence="2" id="KW-0533">Nickel</keyword>
<proteinExistence type="inferred from homology"/>
<protein>
    <submittedName>
        <fullName evidence="7">Hydrogenase maturation protease</fullName>
    </submittedName>
    <submittedName>
        <fullName evidence="8">Putative hydrogenase expression/formation protein</fullName>
    </submittedName>
</protein>
<dbReference type="InterPro" id="IPR023430">
    <property type="entry name" value="Pept_HybD-like_dom_sf"/>
</dbReference>
<dbReference type="PANTHER" id="PTHR30302">
    <property type="entry name" value="HYDROGENASE 1 MATURATION PROTEASE"/>
    <property type="match status" value="1"/>
</dbReference>
<dbReference type="Proteomes" id="UP000003505">
    <property type="component" value="Unassembled WGS sequence"/>
</dbReference>
<dbReference type="EMBL" id="CP002637">
    <property type="protein sequence ID" value="AEB99100.1"/>
    <property type="molecule type" value="Genomic_DNA"/>
</dbReference>
<dbReference type="KEGG" id="ssg:Selsp_0121"/>